<dbReference type="PANTHER" id="PTHR11122">
    <property type="entry name" value="APOSPORY-ASSOCIATED PROTEIN C-RELATED"/>
    <property type="match status" value="1"/>
</dbReference>
<proteinExistence type="predicted"/>
<dbReference type="GO" id="GO:0005975">
    <property type="term" value="P:carbohydrate metabolic process"/>
    <property type="evidence" value="ECO:0007669"/>
    <property type="project" value="InterPro"/>
</dbReference>
<dbReference type="Pfam" id="PF01263">
    <property type="entry name" value="Aldose_epim"/>
    <property type="match status" value="1"/>
</dbReference>
<dbReference type="CDD" id="cd09024">
    <property type="entry name" value="Aldose_epim_lacX"/>
    <property type="match status" value="1"/>
</dbReference>
<name>A0A927YQU9_9FIRM</name>
<dbReference type="InterPro" id="IPR008183">
    <property type="entry name" value="Aldose_1/G6P_1-epimerase"/>
</dbReference>
<dbReference type="GO" id="GO:0030246">
    <property type="term" value="F:carbohydrate binding"/>
    <property type="evidence" value="ECO:0007669"/>
    <property type="project" value="InterPro"/>
</dbReference>
<dbReference type="GO" id="GO:0016853">
    <property type="term" value="F:isomerase activity"/>
    <property type="evidence" value="ECO:0007669"/>
    <property type="project" value="InterPro"/>
</dbReference>
<dbReference type="Gene3D" id="2.70.98.10">
    <property type="match status" value="1"/>
</dbReference>
<gene>
    <name evidence="1" type="ORF">E7272_08235</name>
</gene>
<dbReference type="Proteomes" id="UP000766246">
    <property type="component" value="Unassembled WGS sequence"/>
</dbReference>
<reference evidence="1" key="1">
    <citation type="submission" date="2019-04" db="EMBL/GenBank/DDBJ databases">
        <title>Evolution of Biomass-Degrading Anaerobic Consortia Revealed by Metagenomics.</title>
        <authorList>
            <person name="Peng X."/>
        </authorList>
    </citation>
    <scope>NUCLEOTIDE SEQUENCE</scope>
    <source>
        <strain evidence="1">SIG311</strain>
    </source>
</reference>
<dbReference type="InterPro" id="IPR014718">
    <property type="entry name" value="GH-type_carb-bd"/>
</dbReference>
<sequence>MNYTIENNNLKLTVAEHGAEIKSLIRKCDNKEMMWQADAAFWGRTSPVLFPVVGSYYQKKSVYDGKTYEMGQHGFARDMDFALVSESENKLVFELNSDDSTHEKYPFDFKLTITYVIEEKTVKVCWNVLNTDSRKMYFSIGAHPAFNVDLDTDYLRFEKAGESLEAITANVIDGDGSGCLSDEKDNYSLEDGILKMSDGLFSKDALVIEDEQADKVTILDKDKKPLLSVTCPTPLFGVWSPVAKHAPFVCIEPWFGRCDRVGFNQKLEEREYGNSLNPSEAFDSEYQIILE</sequence>
<dbReference type="InterPro" id="IPR037481">
    <property type="entry name" value="LacX"/>
</dbReference>
<dbReference type="InterPro" id="IPR011013">
    <property type="entry name" value="Gal_mutarotase_sf_dom"/>
</dbReference>
<evidence type="ECO:0000313" key="2">
    <source>
        <dbReference type="Proteomes" id="UP000766246"/>
    </source>
</evidence>
<dbReference type="AlphaFoldDB" id="A0A927YQU9"/>
<organism evidence="1 2">
    <name type="scientific">Pseudobutyrivibrio ruminis</name>
    <dbReference type="NCBI Taxonomy" id="46206"/>
    <lineage>
        <taxon>Bacteria</taxon>
        <taxon>Bacillati</taxon>
        <taxon>Bacillota</taxon>
        <taxon>Clostridia</taxon>
        <taxon>Lachnospirales</taxon>
        <taxon>Lachnospiraceae</taxon>
        <taxon>Pseudobutyrivibrio</taxon>
    </lineage>
</organism>
<dbReference type="SUPFAM" id="SSF74650">
    <property type="entry name" value="Galactose mutarotase-like"/>
    <property type="match status" value="1"/>
</dbReference>
<evidence type="ECO:0000313" key="1">
    <source>
        <dbReference type="EMBL" id="MBE5919818.1"/>
    </source>
</evidence>
<protein>
    <submittedName>
        <fullName evidence="1">Aldose 1-epimerase family protein</fullName>
    </submittedName>
</protein>
<comment type="caution">
    <text evidence="1">The sequence shown here is derived from an EMBL/GenBank/DDBJ whole genome shotgun (WGS) entry which is preliminary data.</text>
</comment>
<dbReference type="EMBL" id="SVER01000019">
    <property type="protein sequence ID" value="MBE5919818.1"/>
    <property type="molecule type" value="Genomic_DNA"/>
</dbReference>
<dbReference type="PANTHER" id="PTHR11122:SF13">
    <property type="entry name" value="GLUCOSE-6-PHOSPHATE 1-EPIMERASE"/>
    <property type="match status" value="1"/>
</dbReference>
<accession>A0A927YQU9</accession>